<feature type="domain" description="WRC" evidence="4">
    <location>
        <begin position="104"/>
        <end position="148"/>
    </location>
</feature>
<proteinExistence type="predicted"/>
<dbReference type="PROSITE" id="PS51667">
    <property type="entry name" value="WRC"/>
    <property type="match status" value="1"/>
</dbReference>
<evidence type="ECO:0000259" key="4">
    <source>
        <dbReference type="PROSITE" id="PS51667"/>
    </source>
</evidence>
<sequence length="291" mass="31833">MRIRKCAARLLGTVSTSFSSSPSPLPRPPSQQSLESNVALSPDATVAILCELNRSPWDDLMCLDLIPAFDQLGRSKFQLFWLYLAPCSLNIASSNTAVVEEEEEGTGGSCKKSDGRGWRCKRPAQHPHSLCSYHLAQLRSYNASKVASEASREGHAGTGRKKKTDVSDAAAATDDSDFYYYYSGFNPWRGKTRCSCRSSNIIGGARGFALDKNDRDSEDGEDNRIVHDVSAIAGEDEEEDSGDDVNNIVECGGGDAEGGNASRNTNNRGNYKSYRKRGRKRMKARSLKSLL</sequence>
<dbReference type="AlphaFoldDB" id="A0A8J5HBY5"/>
<dbReference type="PANTHER" id="PTHR34680:SF3">
    <property type="entry name" value="EXPRESSED PROTEIN"/>
    <property type="match status" value="1"/>
</dbReference>
<feature type="region of interest" description="Disordered" evidence="3">
    <location>
        <begin position="233"/>
        <end position="291"/>
    </location>
</feature>
<dbReference type="Proteomes" id="UP000734854">
    <property type="component" value="Unassembled WGS sequence"/>
</dbReference>
<dbReference type="Pfam" id="PF08879">
    <property type="entry name" value="WRC"/>
    <property type="match status" value="1"/>
</dbReference>
<keyword evidence="1" id="KW-0539">Nucleus</keyword>
<feature type="compositionally biased region" description="Basic residues" evidence="3">
    <location>
        <begin position="273"/>
        <end position="291"/>
    </location>
</feature>
<protein>
    <recommendedName>
        <fullName evidence="4">WRC domain-containing protein</fullName>
    </recommendedName>
</protein>
<dbReference type="InterPro" id="IPR014977">
    <property type="entry name" value="WRC_dom"/>
</dbReference>
<name>A0A8J5HBY5_ZINOF</name>
<feature type="compositionally biased region" description="Acidic residues" evidence="3">
    <location>
        <begin position="234"/>
        <end position="243"/>
    </location>
</feature>
<dbReference type="PANTHER" id="PTHR34680">
    <property type="entry name" value="EXPRESSED PROTEIN"/>
    <property type="match status" value="1"/>
</dbReference>
<organism evidence="5 6">
    <name type="scientific">Zingiber officinale</name>
    <name type="common">Ginger</name>
    <name type="synonym">Amomum zingiber</name>
    <dbReference type="NCBI Taxonomy" id="94328"/>
    <lineage>
        <taxon>Eukaryota</taxon>
        <taxon>Viridiplantae</taxon>
        <taxon>Streptophyta</taxon>
        <taxon>Embryophyta</taxon>
        <taxon>Tracheophyta</taxon>
        <taxon>Spermatophyta</taxon>
        <taxon>Magnoliopsida</taxon>
        <taxon>Liliopsida</taxon>
        <taxon>Zingiberales</taxon>
        <taxon>Zingiberaceae</taxon>
        <taxon>Zingiber</taxon>
    </lineage>
</organism>
<evidence type="ECO:0000313" key="6">
    <source>
        <dbReference type="Proteomes" id="UP000734854"/>
    </source>
</evidence>
<feature type="region of interest" description="Disordered" evidence="3">
    <location>
        <begin position="147"/>
        <end position="168"/>
    </location>
</feature>
<evidence type="ECO:0000256" key="3">
    <source>
        <dbReference type="SAM" id="MobiDB-lite"/>
    </source>
</evidence>
<reference evidence="5 6" key="1">
    <citation type="submission" date="2020-08" db="EMBL/GenBank/DDBJ databases">
        <title>Plant Genome Project.</title>
        <authorList>
            <person name="Zhang R.-G."/>
        </authorList>
    </citation>
    <scope>NUCLEOTIDE SEQUENCE [LARGE SCALE GENOMIC DNA]</scope>
    <source>
        <tissue evidence="5">Rhizome</tissue>
    </source>
</reference>
<feature type="compositionally biased region" description="Polar residues" evidence="3">
    <location>
        <begin position="261"/>
        <end position="270"/>
    </location>
</feature>
<comment type="caution">
    <text evidence="5">The sequence shown here is derived from an EMBL/GenBank/DDBJ whole genome shotgun (WGS) entry which is preliminary data.</text>
</comment>
<feature type="region of interest" description="Disordered" evidence="3">
    <location>
        <begin position="15"/>
        <end position="34"/>
    </location>
</feature>
<comment type="caution">
    <text evidence="2">Lacks conserved residue(s) required for the propagation of feature annotation.</text>
</comment>
<evidence type="ECO:0000256" key="2">
    <source>
        <dbReference type="PROSITE-ProRule" id="PRU01002"/>
    </source>
</evidence>
<evidence type="ECO:0000313" key="5">
    <source>
        <dbReference type="EMBL" id="KAG6523778.1"/>
    </source>
</evidence>
<evidence type="ECO:0000256" key="1">
    <source>
        <dbReference type="ARBA" id="ARBA00023242"/>
    </source>
</evidence>
<gene>
    <name evidence="5" type="ORF">ZIOFF_013664</name>
</gene>
<accession>A0A8J5HBY5</accession>
<dbReference type="EMBL" id="JACMSC010000004">
    <property type="protein sequence ID" value="KAG6523778.1"/>
    <property type="molecule type" value="Genomic_DNA"/>
</dbReference>
<keyword evidence="6" id="KW-1185">Reference proteome</keyword>